<organism evidence="2 3">
    <name type="scientific">Candidatus Kurthia intestinigallinarum</name>
    <dbReference type="NCBI Taxonomy" id="1562256"/>
    <lineage>
        <taxon>Bacteria</taxon>
        <taxon>Bacillati</taxon>
        <taxon>Bacillota</taxon>
        <taxon>Bacilli</taxon>
        <taxon>Bacillales</taxon>
        <taxon>Caryophanaceae</taxon>
        <taxon>Kurthia</taxon>
    </lineage>
</organism>
<dbReference type="CDD" id="cd07731">
    <property type="entry name" value="ComA-like_MBL-fold"/>
    <property type="match status" value="1"/>
</dbReference>
<dbReference type="Proteomes" id="UP000288623">
    <property type="component" value="Unassembled WGS sequence"/>
</dbReference>
<dbReference type="EMBL" id="JTFC01000031">
    <property type="protein sequence ID" value="RUS55032.1"/>
    <property type="molecule type" value="Genomic_DNA"/>
</dbReference>
<dbReference type="PANTHER" id="PTHR30619:SF7">
    <property type="entry name" value="BETA-LACTAMASE DOMAIN PROTEIN"/>
    <property type="match status" value="1"/>
</dbReference>
<dbReference type="InterPro" id="IPR036866">
    <property type="entry name" value="RibonucZ/Hydroxyglut_hydro"/>
</dbReference>
<evidence type="ECO:0000313" key="2">
    <source>
        <dbReference type="EMBL" id="RUS55032.1"/>
    </source>
</evidence>
<dbReference type="Pfam" id="PF00753">
    <property type="entry name" value="Lactamase_B"/>
    <property type="match status" value="1"/>
</dbReference>
<dbReference type="SUPFAM" id="SSF56281">
    <property type="entry name" value="Metallo-hydrolase/oxidoreductase"/>
    <property type="match status" value="1"/>
</dbReference>
<evidence type="ECO:0000313" key="3">
    <source>
        <dbReference type="Proteomes" id="UP000288623"/>
    </source>
</evidence>
<gene>
    <name evidence="2" type="ORF">QI30_08640</name>
</gene>
<protein>
    <submittedName>
        <fullName evidence="2">Competence protein</fullName>
    </submittedName>
</protein>
<reference evidence="2 3" key="1">
    <citation type="submission" date="2014-11" db="EMBL/GenBank/DDBJ databases">
        <title>Genome sequence and analysis of novel Kurthia sp.</title>
        <authorList>
            <person name="Lawson J.N."/>
            <person name="Gonzalez J.E."/>
            <person name="Rinauldi L."/>
            <person name="Xuan Z."/>
            <person name="Firman A."/>
            <person name="Shaddox L."/>
            <person name="Trudeau A."/>
            <person name="Shah S."/>
            <person name="Reiman D."/>
        </authorList>
    </citation>
    <scope>NUCLEOTIDE SEQUENCE [LARGE SCALE GENOMIC DNA]</scope>
    <source>
        <strain evidence="2 3">3B1D</strain>
    </source>
</reference>
<dbReference type="OrthoDB" id="9761531at2"/>
<dbReference type="SMART" id="SM00849">
    <property type="entry name" value="Lactamase_B"/>
    <property type="match status" value="1"/>
</dbReference>
<comment type="caution">
    <text evidence="2">The sequence shown here is derived from an EMBL/GenBank/DDBJ whole genome shotgun (WGS) entry which is preliminary data.</text>
</comment>
<proteinExistence type="predicted"/>
<dbReference type="InterPro" id="IPR001279">
    <property type="entry name" value="Metallo-B-lactamas"/>
</dbReference>
<dbReference type="PANTHER" id="PTHR30619">
    <property type="entry name" value="DNA INTERNALIZATION/COMPETENCE PROTEIN COMEC/REC2"/>
    <property type="match status" value="1"/>
</dbReference>
<dbReference type="Gene3D" id="3.60.15.10">
    <property type="entry name" value="Ribonuclease Z/Hydroxyacylglutathione hydrolase-like"/>
    <property type="match status" value="1"/>
</dbReference>
<feature type="domain" description="Metallo-beta-lactamase" evidence="1">
    <location>
        <begin position="49"/>
        <end position="245"/>
    </location>
</feature>
<accession>A0A433RS94</accession>
<evidence type="ECO:0000259" key="1">
    <source>
        <dbReference type="SMART" id="SM00849"/>
    </source>
</evidence>
<dbReference type="RefSeq" id="WP_126990537.1">
    <property type="nucleotide sequence ID" value="NZ_JTFC01000031.1"/>
</dbReference>
<dbReference type="AlphaFoldDB" id="A0A433RS94"/>
<sequence length="291" mass="31357">MKKIGIIVLAIIICIIAAVVIEQADEAPSPNKKVQTDGDIRVHIIDVGQGDAIWIDTGKENIVIDSGNKGQGKTVINYLEQHDVKALDAVISTHPDADHVGGLADVINHFPVKTVYAPRVTHTTQAYKEFLQAVKKQKLSIKVAKQGVDIPSVAEGVTMTFIGPTKDYSKADLNDWSAVLELTHGQKKFLLTGDAETPAEKDMLAAGVLEPIDVLKVSHHGASEASNTDYLAALQPEYAVISVGEGNRYNHPTADALKRLKATGANILRTDQHGSIVFTSDGQTISVEEER</sequence>
<dbReference type="InterPro" id="IPR052159">
    <property type="entry name" value="Competence_DNA_uptake"/>
</dbReference>
<dbReference type="InterPro" id="IPR035681">
    <property type="entry name" value="ComA-like_MBL"/>
</dbReference>
<name>A0A433RS94_9BACL</name>
<keyword evidence="3" id="KW-1185">Reference proteome</keyword>